<dbReference type="InterPro" id="IPR050923">
    <property type="entry name" value="Cell_Proc_Reg/RNA_Proc"/>
</dbReference>
<feature type="compositionally biased region" description="Basic and acidic residues" evidence="12">
    <location>
        <begin position="413"/>
        <end position="424"/>
    </location>
</feature>
<keyword evidence="6" id="KW-0832">Ubl conjugation</keyword>
<keyword evidence="10" id="KW-0539">Nucleus</keyword>
<evidence type="ECO:0000256" key="1">
    <source>
        <dbReference type="ARBA" id="ARBA00004123"/>
    </source>
</evidence>
<keyword evidence="2" id="KW-1017">Isopeptide bond</keyword>
<evidence type="ECO:0000256" key="8">
    <source>
        <dbReference type="ARBA" id="ARBA00023158"/>
    </source>
</evidence>
<evidence type="ECO:0000259" key="13">
    <source>
        <dbReference type="PROSITE" id="PS50006"/>
    </source>
</evidence>
<accession>A0AAW1JU97</accession>
<evidence type="ECO:0000256" key="9">
    <source>
        <dbReference type="ARBA" id="ARBA00023187"/>
    </source>
</evidence>
<keyword evidence="5" id="KW-0747">Spliceosome</keyword>
<dbReference type="CDD" id="cd22718">
    <property type="entry name" value="FHA_SNIP1"/>
    <property type="match status" value="1"/>
</dbReference>
<feature type="compositionally biased region" description="Basic and acidic residues" evidence="12">
    <location>
        <begin position="186"/>
        <end position="208"/>
    </location>
</feature>
<dbReference type="InterPro" id="IPR008984">
    <property type="entry name" value="SMAD_FHA_dom_sf"/>
</dbReference>
<dbReference type="GO" id="GO:0031047">
    <property type="term" value="P:regulatory ncRNA-mediated gene silencing"/>
    <property type="evidence" value="ECO:0007669"/>
    <property type="project" value="UniProtKB-KW"/>
</dbReference>
<dbReference type="PANTHER" id="PTHR23308">
    <property type="entry name" value="NUCLEAR INHIBITOR OF PROTEIN PHOSPHATASE-1"/>
    <property type="match status" value="1"/>
</dbReference>
<dbReference type="GO" id="GO:0008380">
    <property type="term" value="P:RNA splicing"/>
    <property type="evidence" value="ECO:0007669"/>
    <property type="project" value="UniProtKB-KW"/>
</dbReference>
<evidence type="ECO:0000256" key="4">
    <source>
        <dbReference type="ARBA" id="ARBA00022664"/>
    </source>
</evidence>
<comment type="subcellular location">
    <subcellularLocation>
        <location evidence="1">Nucleus</location>
    </subcellularLocation>
</comment>
<evidence type="ECO:0000313" key="15">
    <source>
        <dbReference type="Proteomes" id="UP001458880"/>
    </source>
</evidence>
<reference evidence="14 15" key="1">
    <citation type="journal article" date="2024" name="BMC Genomics">
        <title>De novo assembly and annotation of Popillia japonica's genome with initial clues to its potential as an invasive pest.</title>
        <authorList>
            <person name="Cucini C."/>
            <person name="Boschi S."/>
            <person name="Funari R."/>
            <person name="Cardaioli E."/>
            <person name="Iannotti N."/>
            <person name="Marturano G."/>
            <person name="Paoli F."/>
            <person name="Bruttini M."/>
            <person name="Carapelli A."/>
            <person name="Frati F."/>
            <person name="Nardi F."/>
        </authorList>
    </citation>
    <scope>NUCLEOTIDE SEQUENCE [LARGE SCALE GENOMIC DNA]</scope>
    <source>
        <strain evidence="14">DMR45628</strain>
    </source>
</reference>
<dbReference type="InterPro" id="IPR000253">
    <property type="entry name" value="FHA_dom"/>
</dbReference>
<evidence type="ECO:0000256" key="6">
    <source>
        <dbReference type="ARBA" id="ARBA00022843"/>
    </source>
</evidence>
<evidence type="ECO:0000256" key="2">
    <source>
        <dbReference type="ARBA" id="ARBA00022499"/>
    </source>
</evidence>
<feature type="region of interest" description="Disordered" evidence="12">
    <location>
        <begin position="1"/>
        <end position="259"/>
    </location>
</feature>
<dbReference type="Proteomes" id="UP001458880">
    <property type="component" value="Unassembled WGS sequence"/>
</dbReference>
<dbReference type="SUPFAM" id="SSF49879">
    <property type="entry name" value="SMAD/FHA domain"/>
    <property type="match status" value="1"/>
</dbReference>
<dbReference type="PROSITE" id="PS50006">
    <property type="entry name" value="FHA_DOMAIN"/>
    <property type="match status" value="1"/>
</dbReference>
<keyword evidence="3" id="KW-0597">Phosphoprotein</keyword>
<evidence type="ECO:0000256" key="12">
    <source>
        <dbReference type="SAM" id="MobiDB-lite"/>
    </source>
</evidence>
<protein>
    <submittedName>
        <fullName evidence="14">FHA domain</fullName>
    </submittedName>
</protein>
<evidence type="ECO:0000256" key="5">
    <source>
        <dbReference type="ARBA" id="ARBA00022728"/>
    </source>
</evidence>
<keyword evidence="15" id="KW-1185">Reference proteome</keyword>
<feature type="compositionally biased region" description="Basic and acidic residues" evidence="12">
    <location>
        <begin position="83"/>
        <end position="179"/>
    </location>
</feature>
<feature type="compositionally biased region" description="Low complexity" evidence="12">
    <location>
        <begin position="23"/>
        <end position="35"/>
    </location>
</feature>
<dbReference type="GO" id="GO:0006397">
    <property type="term" value="P:mRNA processing"/>
    <property type="evidence" value="ECO:0007669"/>
    <property type="project" value="UniProtKB-KW"/>
</dbReference>
<evidence type="ECO:0000313" key="14">
    <source>
        <dbReference type="EMBL" id="KAK9707817.1"/>
    </source>
</evidence>
<feature type="compositionally biased region" description="Basic and acidic residues" evidence="12">
    <location>
        <begin position="45"/>
        <end position="58"/>
    </location>
</feature>
<evidence type="ECO:0000256" key="3">
    <source>
        <dbReference type="ARBA" id="ARBA00022553"/>
    </source>
</evidence>
<evidence type="ECO:0000256" key="7">
    <source>
        <dbReference type="ARBA" id="ARBA00023054"/>
    </source>
</evidence>
<evidence type="ECO:0000256" key="11">
    <source>
        <dbReference type="ARBA" id="ARBA00055964"/>
    </source>
</evidence>
<keyword evidence="9" id="KW-0508">mRNA splicing</keyword>
<dbReference type="AlphaFoldDB" id="A0AAW1JU97"/>
<gene>
    <name evidence="14" type="ORF">QE152_g27619</name>
</gene>
<dbReference type="FunFam" id="2.60.200.20:FF:000008">
    <property type="entry name" value="smad nuclear-interacting protein 1"/>
    <property type="match status" value="1"/>
</dbReference>
<comment type="caution">
    <text evidence="14">The sequence shown here is derived from an EMBL/GenBank/DDBJ whole genome shotgun (WGS) entry which is preliminary data.</text>
</comment>
<comment type="function">
    <text evidence="11">Required for pre-mRNA splicing as component of the spliceosome. As a component of the minor spliceosome, involved in the splicing of U12-type introns in pre-mRNAs. Down-regulates NF-kappa-B signaling by competing with RELA for CREBBP/EP300 binding. Involved in the microRNA (miRNA) biogenesis. May be involved in cyclin-D1/CCND1 mRNA stability through the SNARP complex which associates with both the 3'end of the CCND1 gene and its mRNA.</text>
</comment>
<sequence>MGNKKHSKKHQDETSTDSDSSDSDSSSSSSDSSDSPPASKKTKKDVKVQDKSEKERLSSSKKGGKHLVESEEYTSKASSKWDSPQERIDHKKEKKTEKVRTSSADRDVKNDAEKEQELEHRRKDQGYSKQKDYSRDRRYDRRDRKYDDRDEQQRDRNDRNDDRNRRRNDRDYSSKRYSYDRNNSSEQKDYDRNDRSYNSRKSNEDRGYQNKYRNRRHRSRSASLEGKDVKWGKGDDSKSSNKSDKSKDKEKPNFSLSGKLTEETNTYRGFVIKYSEPPEARKPKRRWRLYPFKGEKALQTLYIHRESAYLIGRERKIVDLPVDHPSCSKQHAVLQYRLVPFTREDGSTGKRVRPYLIDLDSANGTFINNKKIDPKKYVELLEKDVIKFGYSSREYVLLHENSKDEAQDDDVKDEVYEPVKKEKD</sequence>
<keyword evidence="4" id="KW-0507">mRNA processing</keyword>
<dbReference type="Gene3D" id="2.60.200.20">
    <property type="match status" value="1"/>
</dbReference>
<feature type="domain" description="FHA" evidence="13">
    <location>
        <begin position="309"/>
        <end position="372"/>
    </location>
</feature>
<dbReference type="SMART" id="SM00240">
    <property type="entry name" value="FHA"/>
    <property type="match status" value="1"/>
</dbReference>
<dbReference type="EMBL" id="JASPKY010000342">
    <property type="protein sequence ID" value="KAK9707817.1"/>
    <property type="molecule type" value="Genomic_DNA"/>
</dbReference>
<organism evidence="14 15">
    <name type="scientific">Popillia japonica</name>
    <name type="common">Japanese beetle</name>
    <dbReference type="NCBI Taxonomy" id="7064"/>
    <lineage>
        <taxon>Eukaryota</taxon>
        <taxon>Metazoa</taxon>
        <taxon>Ecdysozoa</taxon>
        <taxon>Arthropoda</taxon>
        <taxon>Hexapoda</taxon>
        <taxon>Insecta</taxon>
        <taxon>Pterygota</taxon>
        <taxon>Neoptera</taxon>
        <taxon>Endopterygota</taxon>
        <taxon>Coleoptera</taxon>
        <taxon>Polyphaga</taxon>
        <taxon>Scarabaeiformia</taxon>
        <taxon>Scarabaeidae</taxon>
        <taxon>Rutelinae</taxon>
        <taxon>Popillia</taxon>
    </lineage>
</organism>
<dbReference type="Pfam" id="PF00498">
    <property type="entry name" value="FHA"/>
    <property type="match status" value="1"/>
</dbReference>
<evidence type="ECO:0000256" key="10">
    <source>
        <dbReference type="ARBA" id="ARBA00023242"/>
    </source>
</evidence>
<proteinExistence type="predicted"/>
<keyword evidence="7" id="KW-0175">Coiled coil</keyword>
<name>A0AAW1JU97_POPJA</name>
<keyword evidence="8" id="KW-0943">RNA-mediated gene silencing</keyword>
<dbReference type="GO" id="GO:0005681">
    <property type="term" value="C:spliceosomal complex"/>
    <property type="evidence" value="ECO:0007669"/>
    <property type="project" value="UniProtKB-KW"/>
</dbReference>
<feature type="region of interest" description="Disordered" evidence="12">
    <location>
        <begin position="401"/>
        <end position="424"/>
    </location>
</feature>
<feature type="compositionally biased region" description="Basic and acidic residues" evidence="12">
    <location>
        <begin position="225"/>
        <end position="252"/>
    </location>
</feature>